<evidence type="ECO:0000256" key="1">
    <source>
        <dbReference type="SAM" id="Phobius"/>
    </source>
</evidence>
<protein>
    <submittedName>
        <fullName evidence="3">Type 1 glutamine amidotransferase (GATase1)</fullName>
    </submittedName>
</protein>
<reference evidence="3 4" key="1">
    <citation type="submission" date="2016-10" db="EMBL/GenBank/DDBJ databases">
        <authorList>
            <person name="de Groot N.N."/>
        </authorList>
    </citation>
    <scope>NUCLEOTIDE SEQUENCE [LARGE SCALE GENOMIC DNA]</scope>
    <source>
        <strain evidence="3 4">DSM 25947</strain>
    </source>
</reference>
<gene>
    <name evidence="3" type="ORF">SAMN05444285_10574</name>
</gene>
<dbReference type="InterPro" id="IPR029062">
    <property type="entry name" value="Class_I_gatase-like"/>
</dbReference>
<evidence type="ECO:0000313" key="4">
    <source>
        <dbReference type="Proteomes" id="UP000181981"/>
    </source>
</evidence>
<keyword evidence="1" id="KW-0812">Transmembrane</keyword>
<accession>A0A1I0BDY9</accession>
<dbReference type="Proteomes" id="UP000181981">
    <property type="component" value="Unassembled WGS sequence"/>
</dbReference>
<keyword evidence="3" id="KW-0315">Glutamine amidotransferase</keyword>
<proteinExistence type="predicted"/>
<dbReference type="PANTHER" id="PTHR40469">
    <property type="entry name" value="SECRETED GLYCOSYL HYDROLASE"/>
    <property type="match status" value="1"/>
</dbReference>
<feature type="transmembrane region" description="Helical" evidence="1">
    <location>
        <begin position="34"/>
        <end position="53"/>
    </location>
</feature>
<evidence type="ECO:0000313" key="3">
    <source>
        <dbReference type="EMBL" id="SET05003.1"/>
    </source>
</evidence>
<dbReference type="InterPro" id="IPR029010">
    <property type="entry name" value="ThuA-like"/>
</dbReference>
<dbReference type="PANTHER" id="PTHR40469:SF2">
    <property type="entry name" value="GALACTOSE-BINDING DOMAIN-LIKE SUPERFAMILY PROTEIN"/>
    <property type="match status" value="1"/>
</dbReference>
<evidence type="ECO:0000259" key="2">
    <source>
        <dbReference type="Pfam" id="PF06283"/>
    </source>
</evidence>
<keyword evidence="3" id="KW-0808">Transferase</keyword>
<keyword evidence="1" id="KW-0472">Membrane</keyword>
<dbReference type="Gene3D" id="3.40.50.880">
    <property type="match status" value="1"/>
</dbReference>
<organism evidence="3 4">
    <name type="scientific">Draconibacterium orientale</name>
    <dbReference type="NCBI Taxonomy" id="1168034"/>
    <lineage>
        <taxon>Bacteria</taxon>
        <taxon>Pseudomonadati</taxon>
        <taxon>Bacteroidota</taxon>
        <taxon>Bacteroidia</taxon>
        <taxon>Marinilabiliales</taxon>
        <taxon>Prolixibacteraceae</taxon>
        <taxon>Draconibacterium</taxon>
    </lineage>
</organism>
<dbReference type="Pfam" id="PF06283">
    <property type="entry name" value="ThuA"/>
    <property type="match status" value="1"/>
</dbReference>
<name>A0A1I0BDY9_9BACT</name>
<dbReference type="EMBL" id="FOHT01000005">
    <property type="protein sequence ID" value="SET05003.1"/>
    <property type="molecule type" value="Genomic_DNA"/>
</dbReference>
<dbReference type="GO" id="GO:0016740">
    <property type="term" value="F:transferase activity"/>
    <property type="evidence" value="ECO:0007669"/>
    <property type="project" value="UniProtKB-KW"/>
</dbReference>
<keyword evidence="1" id="KW-1133">Transmembrane helix</keyword>
<dbReference type="AlphaFoldDB" id="A0A1I0BDY9"/>
<dbReference type="SUPFAM" id="SSF52317">
    <property type="entry name" value="Class I glutamine amidotransferase-like"/>
    <property type="match status" value="1"/>
</dbReference>
<sequence>MIKKVYVRAERFHPFSNFKVDFEKLENFKRMKRYLILIISFLMVSGLFFETSAKEKEKKKIKAMIVTGQDGAHWWQGGSDAIKMILENSGLFMVDIKTTPDWDGDMKTYNPDFSAYDLVVINYGGNTWAEEARKSFENYVANGGGVVVIHSSIVPMDDWAEYNKMIGLGAWNGRNEKDGPYVYWKNDRVVYDYSPGEAGHHALQRPFTLETRNPEHPIMKGLPPIWEHFKDELYGKARGPALNLEVLATTYDAVELDGSGRDEPILWTVKYGQGRVFVNLMGHAGNDPELRYSMECTGFQVTLLRGAEWVATGKVTQEVPKDFPSEGVITLRKDFKAPFNAK</sequence>
<feature type="domain" description="ThuA-like" evidence="2">
    <location>
        <begin position="62"/>
        <end position="310"/>
    </location>
</feature>